<feature type="domain" description="UvrD-like helicase ATP-binding" evidence="13">
    <location>
        <begin position="113"/>
        <end position="465"/>
    </location>
</feature>
<evidence type="ECO:0000313" key="15">
    <source>
        <dbReference type="EMBL" id="CAB9520304.1"/>
    </source>
</evidence>
<comment type="catalytic activity">
    <reaction evidence="10">
        <text>ATP + H2O = ADP + phosphate + H(+)</text>
        <dbReference type="Rhea" id="RHEA:13065"/>
        <dbReference type="ChEBI" id="CHEBI:15377"/>
        <dbReference type="ChEBI" id="CHEBI:15378"/>
        <dbReference type="ChEBI" id="CHEBI:30616"/>
        <dbReference type="ChEBI" id="CHEBI:43474"/>
        <dbReference type="ChEBI" id="CHEBI:456216"/>
        <dbReference type="EC" id="5.6.2.4"/>
    </reaction>
</comment>
<sequence length="1024" mass="114435">MPVTRYSFLMTLLWVGERLTGAFIITRGIPKWAAHSGRSGLSRRDYHRWRPKDVTTTRVCTGSYNRFHSQLDSTSSRRSFRLFSSQNEDHVQTTTTRIRKPSIRLGSEEWAKDLNEAQLEAVTKPVYSINRVVAGPGSGKTRVLTSRIAYLLKEDPKARILAVTFTKKAAMEMQQRLETLLSAASHADHHSTEEPNSVVVTRFSSGENNNNEDKDDNIREEEYSEGHSAYVRDLGRTSLGTFHKVCANILRYNGNLLQSLPSIQEIGGGGNVTTLDGNFAIMDQSDQLKIMKECLADLKIDPLKAKDVKPLLILNALADIKKWAVTGGGGEDERNNKKPVPVHRKIAQKIYSHYRGKMLSNNLLDFDDLIYLTRELLMTNQGVRQAIHRRWTHVLVDEYQDTSRAQIDLVRLWTSTSLFVVGDGDQSIYAWRGAEANSLSSFDDEFTNFLGEVGTVHLTENYRSTSEIVHASQKVIASGDSSRLRRKATPKRGRGSPPRIVACNNGKAEASFAVKTIKSRLASGQYTQDTTVAILYRANSQSRELEEACVKNNLPYVILGKANSFYKRREVKDSLCFLRWLYNGRDKVSMLRSFQTPSRGLGDKAVEKFHEYYALVEEAYTERSEAPPTPLEILISFCTPEEEGLPSRKDTIPTRPLNIFTEFAHQMRAFVDLAYSAPLESVLAAVISDFGLEAHFDKMSDTKEEFRERMGNVNELLHATKRYSNDGPCLKHETSTTDGTESPLGSFLDDVALVTELSNEEAAEKKRFVVSLMTIHCAKGMEFDSVFVCGNEDGNFPTHRALNEGEGSVALAEECRLCYVAMTRAKSDLFLTWRREAAIFGQGEGGGMRIVQRERSRFLDTLVKEKKGASDASSSRDSDIPSRRRKVLQTPGNNNRSYSTASRNYPPSGRSSSDYPIRSPRRNTNASTSTSRRLGDPRSISVNGVSKPRRNGKAKATSPVSRSAAMDSTWFFPVGSSVQHKKWGKGIVLDPPASNKLLVRVEFGNGKSLDLPSDGGELMPDFSP</sequence>
<dbReference type="EMBL" id="CAICTM010001089">
    <property type="protein sequence ID" value="CAB9520304.1"/>
    <property type="molecule type" value="Genomic_DNA"/>
</dbReference>
<protein>
    <recommendedName>
        <fullName evidence="9">DNA 3'-5' helicase</fullName>
        <ecNumber evidence="9">5.6.2.4</ecNumber>
    </recommendedName>
</protein>
<dbReference type="OrthoDB" id="45462at2759"/>
<comment type="similarity">
    <text evidence="1">Belongs to the helicase family. UvrD subfamily.</text>
</comment>
<evidence type="ECO:0000256" key="6">
    <source>
        <dbReference type="ARBA" id="ARBA00023125"/>
    </source>
</evidence>
<dbReference type="Gene3D" id="1.10.486.10">
    <property type="entry name" value="PCRA, domain 4"/>
    <property type="match status" value="1"/>
</dbReference>
<feature type="compositionally biased region" description="Basic and acidic residues" evidence="12">
    <location>
        <begin position="864"/>
        <end position="882"/>
    </location>
</feature>
<proteinExistence type="inferred from homology"/>
<keyword evidence="2 11" id="KW-0547">Nucleotide-binding</keyword>
<organism evidence="15 16">
    <name type="scientific">Seminavis robusta</name>
    <dbReference type="NCBI Taxonomy" id="568900"/>
    <lineage>
        <taxon>Eukaryota</taxon>
        <taxon>Sar</taxon>
        <taxon>Stramenopiles</taxon>
        <taxon>Ochrophyta</taxon>
        <taxon>Bacillariophyta</taxon>
        <taxon>Bacillariophyceae</taxon>
        <taxon>Bacillariophycidae</taxon>
        <taxon>Naviculales</taxon>
        <taxon>Naviculaceae</taxon>
        <taxon>Seminavis</taxon>
    </lineage>
</organism>
<dbReference type="InterPro" id="IPR000212">
    <property type="entry name" value="DNA_helicase_UvrD/REP"/>
</dbReference>
<dbReference type="GO" id="GO:0003677">
    <property type="term" value="F:DNA binding"/>
    <property type="evidence" value="ECO:0007669"/>
    <property type="project" value="UniProtKB-KW"/>
</dbReference>
<evidence type="ECO:0000256" key="8">
    <source>
        <dbReference type="ARBA" id="ARBA00034617"/>
    </source>
</evidence>
<name>A0A9N8EJL2_9STRA</name>
<feature type="domain" description="UvrD-like helicase C-terminal" evidence="14">
    <location>
        <begin position="466"/>
        <end position="780"/>
    </location>
</feature>
<keyword evidence="5 11" id="KW-0067">ATP-binding</keyword>
<dbReference type="Gene3D" id="3.40.50.300">
    <property type="entry name" value="P-loop containing nucleotide triphosphate hydrolases"/>
    <property type="match status" value="3"/>
</dbReference>
<dbReference type="AlphaFoldDB" id="A0A9N8EJL2"/>
<feature type="compositionally biased region" description="Basic residues" evidence="12">
    <location>
        <begin position="484"/>
        <end position="494"/>
    </location>
</feature>
<reference evidence="15" key="1">
    <citation type="submission" date="2020-06" db="EMBL/GenBank/DDBJ databases">
        <authorList>
            <consortium name="Plant Systems Biology data submission"/>
        </authorList>
    </citation>
    <scope>NUCLEOTIDE SEQUENCE</scope>
    <source>
        <strain evidence="15">D6</strain>
    </source>
</reference>
<feature type="compositionally biased region" description="Polar residues" evidence="12">
    <location>
        <begin position="922"/>
        <end position="932"/>
    </location>
</feature>
<feature type="region of interest" description="Disordered" evidence="12">
    <location>
        <begin position="184"/>
        <end position="218"/>
    </location>
</feature>
<keyword evidence="6" id="KW-0238">DNA-binding</keyword>
<evidence type="ECO:0000256" key="1">
    <source>
        <dbReference type="ARBA" id="ARBA00009922"/>
    </source>
</evidence>
<dbReference type="Pfam" id="PF00580">
    <property type="entry name" value="UvrD-helicase"/>
    <property type="match status" value="1"/>
</dbReference>
<dbReference type="GO" id="GO:0043138">
    <property type="term" value="F:3'-5' DNA helicase activity"/>
    <property type="evidence" value="ECO:0007669"/>
    <property type="project" value="UniProtKB-EC"/>
</dbReference>
<feature type="compositionally biased region" description="Polar residues" evidence="12">
    <location>
        <begin position="890"/>
        <end position="914"/>
    </location>
</feature>
<evidence type="ECO:0000256" key="2">
    <source>
        <dbReference type="ARBA" id="ARBA00022741"/>
    </source>
</evidence>
<dbReference type="GO" id="GO:0005524">
    <property type="term" value="F:ATP binding"/>
    <property type="evidence" value="ECO:0007669"/>
    <property type="project" value="UniProtKB-UniRule"/>
</dbReference>
<dbReference type="SUPFAM" id="SSF52540">
    <property type="entry name" value="P-loop containing nucleoside triphosphate hydrolases"/>
    <property type="match status" value="1"/>
</dbReference>
<keyword evidence="7" id="KW-0413">Isomerase</keyword>
<feature type="region of interest" description="Disordered" evidence="12">
    <location>
        <begin position="479"/>
        <end position="498"/>
    </location>
</feature>
<dbReference type="InterPro" id="IPR013986">
    <property type="entry name" value="DExx_box_DNA_helicase_dom_sf"/>
</dbReference>
<dbReference type="GO" id="GO:0016787">
    <property type="term" value="F:hydrolase activity"/>
    <property type="evidence" value="ECO:0007669"/>
    <property type="project" value="UniProtKB-UniRule"/>
</dbReference>
<evidence type="ECO:0000313" key="16">
    <source>
        <dbReference type="Proteomes" id="UP001153069"/>
    </source>
</evidence>
<accession>A0A9N8EJL2</accession>
<evidence type="ECO:0000256" key="10">
    <source>
        <dbReference type="ARBA" id="ARBA00048988"/>
    </source>
</evidence>
<keyword evidence="16" id="KW-1185">Reference proteome</keyword>
<dbReference type="Proteomes" id="UP001153069">
    <property type="component" value="Unassembled WGS sequence"/>
</dbReference>
<feature type="binding site" evidence="11">
    <location>
        <begin position="134"/>
        <end position="141"/>
    </location>
    <ligand>
        <name>ATP</name>
        <dbReference type="ChEBI" id="CHEBI:30616"/>
    </ligand>
</feature>
<dbReference type="PROSITE" id="PS51217">
    <property type="entry name" value="UVRD_HELICASE_CTER"/>
    <property type="match status" value="1"/>
</dbReference>
<evidence type="ECO:0000256" key="5">
    <source>
        <dbReference type="ARBA" id="ARBA00022840"/>
    </source>
</evidence>
<evidence type="ECO:0000256" key="9">
    <source>
        <dbReference type="ARBA" id="ARBA00034808"/>
    </source>
</evidence>
<comment type="catalytic activity">
    <reaction evidence="8">
        <text>Couples ATP hydrolysis with the unwinding of duplex DNA by translocating in the 3'-5' direction.</text>
        <dbReference type="EC" id="5.6.2.4"/>
    </reaction>
</comment>
<dbReference type="GO" id="GO:0000725">
    <property type="term" value="P:recombinational repair"/>
    <property type="evidence" value="ECO:0007669"/>
    <property type="project" value="TreeGrafter"/>
</dbReference>
<evidence type="ECO:0000256" key="3">
    <source>
        <dbReference type="ARBA" id="ARBA00022801"/>
    </source>
</evidence>
<evidence type="ECO:0000259" key="13">
    <source>
        <dbReference type="PROSITE" id="PS51198"/>
    </source>
</evidence>
<keyword evidence="3 11" id="KW-0378">Hydrolase</keyword>
<dbReference type="EC" id="5.6.2.4" evidence="9"/>
<comment type="caution">
    <text evidence="15">The sequence shown here is derived from an EMBL/GenBank/DDBJ whole genome shotgun (WGS) entry which is preliminary data.</text>
</comment>
<evidence type="ECO:0000256" key="7">
    <source>
        <dbReference type="ARBA" id="ARBA00023235"/>
    </source>
</evidence>
<dbReference type="PANTHER" id="PTHR11070">
    <property type="entry name" value="UVRD / RECB / PCRA DNA HELICASE FAMILY MEMBER"/>
    <property type="match status" value="1"/>
</dbReference>
<dbReference type="GO" id="GO:0005634">
    <property type="term" value="C:nucleus"/>
    <property type="evidence" value="ECO:0007669"/>
    <property type="project" value="TreeGrafter"/>
</dbReference>
<keyword evidence="4 11" id="KW-0347">Helicase</keyword>
<dbReference type="InterPro" id="IPR027417">
    <property type="entry name" value="P-loop_NTPase"/>
</dbReference>
<dbReference type="Pfam" id="PF13361">
    <property type="entry name" value="UvrD_C"/>
    <property type="match status" value="1"/>
</dbReference>
<evidence type="ECO:0000256" key="4">
    <source>
        <dbReference type="ARBA" id="ARBA00022806"/>
    </source>
</evidence>
<evidence type="ECO:0000256" key="12">
    <source>
        <dbReference type="SAM" id="MobiDB-lite"/>
    </source>
</evidence>
<dbReference type="InterPro" id="IPR014017">
    <property type="entry name" value="DNA_helicase_UvrD-like_C"/>
</dbReference>
<dbReference type="PANTHER" id="PTHR11070:SF2">
    <property type="entry name" value="ATP-DEPENDENT DNA HELICASE SRS2"/>
    <property type="match status" value="1"/>
</dbReference>
<evidence type="ECO:0000259" key="14">
    <source>
        <dbReference type="PROSITE" id="PS51217"/>
    </source>
</evidence>
<evidence type="ECO:0000256" key="11">
    <source>
        <dbReference type="PROSITE-ProRule" id="PRU00560"/>
    </source>
</evidence>
<dbReference type="Gene3D" id="1.10.10.160">
    <property type="match status" value="1"/>
</dbReference>
<feature type="compositionally biased region" description="Polar residues" evidence="12">
    <location>
        <begin position="194"/>
        <end position="206"/>
    </location>
</feature>
<dbReference type="CDD" id="cd17932">
    <property type="entry name" value="DEXQc_UvrD"/>
    <property type="match status" value="1"/>
</dbReference>
<gene>
    <name evidence="15" type="ORF">SEMRO_1091_G240230.1</name>
</gene>
<dbReference type="InterPro" id="IPR014016">
    <property type="entry name" value="UvrD-like_ATP-bd"/>
</dbReference>
<feature type="region of interest" description="Disordered" evidence="12">
    <location>
        <begin position="864"/>
        <end position="961"/>
    </location>
</feature>
<dbReference type="PROSITE" id="PS51198">
    <property type="entry name" value="UVRD_HELICASE_ATP_BIND"/>
    <property type="match status" value="1"/>
</dbReference>